<dbReference type="RefSeq" id="WP_135544949.1">
    <property type="nucleotide sequence ID" value="NZ_SPQQ01000001.1"/>
</dbReference>
<keyword evidence="1" id="KW-0812">Transmembrane</keyword>
<keyword evidence="3" id="KW-1185">Reference proteome</keyword>
<dbReference type="EMBL" id="SPQQ01000001">
    <property type="protein sequence ID" value="TGE40015.1"/>
    <property type="molecule type" value="Genomic_DNA"/>
</dbReference>
<dbReference type="AlphaFoldDB" id="A0A4Z0RCG9"/>
<feature type="transmembrane region" description="Helical" evidence="1">
    <location>
        <begin position="12"/>
        <end position="32"/>
    </location>
</feature>
<dbReference type="Proteomes" id="UP000298460">
    <property type="component" value="Unassembled WGS sequence"/>
</dbReference>
<reference evidence="2 3" key="1">
    <citation type="submission" date="2019-03" db="EMBL/GenBank/DDBJ databases">
        <title>Draft Genome Sequence of Desulfosporosinus fructosivorans Strain 63.6F, Isolated from Marine Sediment in the Baltic Sea.</title>
        <authorList>
            <person name="Hausmann B."/>
            <person name="Vandieken V."/>
            <person name="Pjevac P."/>
            <person name="Schreck K."/>
            <person name="Herbold C.W."/>
            <person name="Loy A."/>
        </authorList>
    </citation>
    <scope>NUCLEOTIDE SEQUENCE [LARGE SCALE GENOMIC DNA]</scope>
    <source>
        <strain evidence="2 3">63.6F</strain>
    </source>
</reference>
<gene>
    <name evidence="2" type="ORF">E4K67_03280</name>
</gene>
<feature type="transmembrane region" description="Helical" evidence="1">
    <location>
        <begin position="44"/>
        <end position="64"/>
    </location>
</feature>
<keyword evidence="1" id="KW-0472">Membrane</keyword>
<protein>
    <submittedName>
        <fullName evidence="2">Uncharacterized protein</fullName>
    </submittedName>
</protein>
<accession>A0A4Z0RCG9</accession>
<organism evidence="2 3">
    <name type="scientific">Desulfosporosinus fructosivorans</name>
    <dbReference type="NCBI Taxonomy" id="2018669"/>
    <lineage>
        <taxon>Bacteria</taxon>
        <taxon>Bacillati</taxon>
        <taxon>Bacillota</taxon>
        <taxon>Clostridia</taxon>
        <taxon>Eubacteriales</taxon>
        <taxon>Desulfitobacteriaceae</taxon>
        <taxon>Desulfosporosinus</taxon>
    </lineage>
</organism>
<proteinExistence type="predicted"/>
<evidence type="ECO:0000313" key="3">
    <source>
        <dbReference type="Proteomes" id="UP000298460"/>
    </source>
</evidence>
<name>A0A4Z0RCG9_9FIRM</name>
<dbReference type="OrthoDB" id="1797569at2"/>
<evidence type="ECO:0000256" key="1">
    <source>
        <dbReference type="SAM" id="Phobius"/>
    </source>
</evidence>
<comment type="caution">
    <text evidence="2">The sequence shown here is derived from an EMBL/GenBank/DDBJ whole genome shotgun (WGS) entry which is preliminary data.</text>
</comment>
<evidence type="ECO:0000313" key="2">
    <source>
        <dbReference type="EMBL" id="TGE40015.1"/>
    </source>
</evidence>
<keyword evidence="1" id="KW-1133">Transmembrane helix</keyword>
<sequence>MADYYVYLWSTTWPYLLVLFLIWVVVLSRFVWKFVVTWRYARDAWGFLLLAGKALIWIGVLVVYTKLLLYSQSDWFSQPGNILGVVEGKTYDPGSSTYTLDVRSGSIQNQFYVDNYVYMNVNIDDQVRLTYLPVRREVVRCELVGSLLKNE</sequence>